<evidence type="ECO:0000259" key="5">
    <source>
        <dbReference type="Pfam" id="PF02631"/>
    </source>
</evidence>
<organism evidence="6 7">
    <name type="scientific">Pseudohongiella spirulinae</name>
    <dbReference type="NCBI Taxonomy" id="1249552"/>
    <lineage>
        <taxon>Bacteria</taxon>
        <taxon>Pseudomonadati</taxon>
        <taxon>Pseudomonadota</taxon>
        <taxon>Gammaproteobacteria</taxon>
        <taxon>Pseudomonadales</taxon>
        <taxon>Pseudohongiellaceae</taxon>
        <taxon>Pseudohongiella</taxon>
    </lineage>
</organism>
<dbReference type="PANTHER" id="PTHR33602">
    <property type="entry name" value="REGULATORY PROTEIN RECX FAMILY PROTEIN"/>
    <property type="match status" value="1"/>
</dbReference>
<dbReference type="KEGG" id="pspi:PS2015_1413"/>
<gene>
    <name evidence="6" type="ORF">PS2015_1413</name>
</gene>
<dbReference type="STRING" id="1249552.PS2015_1413"/>
<evidence type="ECO:0000256" key="2">
    <source>
        <dbReference type="ARBA" id="ARBA00009695"/>
    </source>
</evidence>
<sequence length="143" mass="16857">MDYLARREHSRLQLQRKLRNKFPDSQESEIDQVLNELESDKLLSDERFAESYCYSKSARGYGPLYIRHQLSRSGLSSGIIDRLLQSFDEDFWVERLAEFLARKRIYEWPEFGSPEWQRTNRLVLSRGFSAEHIKAISALPGLD</sequence>
<evidence type="ECO:0000256" key="3">
    <source>
        <dbReference type="ARBA" id="ARBA00018111"/>
    </source>
</evidence>
<dbReference type="Gene3D" id="1.10.10.10">
    <property type="entry name" value="Winged helix-like DNA-binding domain superfamily/Winged helix DNA-binding domain"/>
    <property type="match status" value="2"/>
</dbReference>
<protein>
    <recommendedName>
        <fullName evidence="3">Regulatory protein RecX</fullName>
    </recommendedName>
</protein>
<evidence type="ECO:0000256" key="1">
    <source>
        <dbReference type="ARBA" id="ARBA00004496"/>
    </source>
</evidence>
<dbReference type="GO" id="GO:0005737">
    <property type="term" value="C:cytoplasm"/>
    <property type="evidence" value="ECO:0007669"/>
    <property type="project" value="UniProtKB-SubCell"/>
</dbReference>
<accession>A0A0S2KCL3</accession>
<dbReference type="InterPro" id="IPR036388">
    <property type="entry name" value="WH-like_DNA-bd_sf"/>
</dbReference>
<reference evidence="6 7" key="1">
    <citation type="submission" date="2015-11" db="EMBL/GenBank/DDBJ databases">
        <authorList>
            <person name="Zhang Y."/>
            <person name="Guo Z."/>
        </authorList>
    </citation>
    <scope>NUCLEOTIDE SEQUENCE [LARGE SCALE GENOMIC DNA]</scope>
    <source>
        <strain evidence="6 7">KCTC 32221</strain>
    </source>
</reference>
<evidence type="ECO:0000313" key="6">
    <source>
        <dbReference type="EMBL" id="ALO46070.1"/>
    </source>
</evidence>
<comment type="similarity">
    <text evidence="2">Belongs to the RecX family.</text>
</comment>
<dbReference type="InterPro" id="IPR003783">
    <property type="entry name" value="Regulatory_RecX"/>
</dbReference>
<dbReference type="RefSeq" id="WP_169792280.1">
    <property type="nucleotide sequence ID" value="NZ_CP013189.1"/>
</dbReference>
<comment type="subcellular location">
    <subcellularLocation>
        <location evidence="1">Cytoplasm</location>
    </subcellularLocation>
</comment>
<evidence type="ECO:0000313" key="7">
    <source>
        <dbReference type="Proteomes" id="UP000065641"/>
    </source>
</evidence>
<dbReference type="Pfam" id="PF02631">
    <property type="entry name" value="RecX_HTH2"/>
    <property type="match status" value="1"/>
</dbReference>
<keyword evidence="7" id="KW-1185">Reference proteome</keyword>
<evidence type="ECO:0000256" key="4">
    <source>
        <dbReference type="ARBA" id="ARBA00022490"/>
    </source>
</evidence>
<keyword evidence="4" id="KW-0963">Cytoplasm</keyword>
<dbReference type="AlphaFoldDB" id="A0A0S2KCL3"/>
<dbReference type="GO" id="GO:0006282">
    <property type="term" value="P:regulation of DNA repair"/>
    <property type="evidence" value="ECO:0007669"/>
    <property type="project" value="InterPro"/>
</dbReference>
<feature type="domain" description="RecX second three-helical" evidence="5">
    <location>
        <begin position="44"/>
        <end position="83"/>
    </location>
</feature>
<dbReference type="InterPro" id="IPR053924">
    <property type="entry name" value="RecX_HTH_2nd"/>
</dbReference>
<proteinExistence type="inferred from homology"/>
<dbReference type="EMBL" id="CP013189">
    <property type="protein sequence ID" value="ALO46070.1"/>
    <property type="molecule type" value="Genomic_DNA"/>
</dbReference>
<name>A0A0S2KCL3_9GAMM</name>
<dbReference type="Proteomes" id="UP000065641">
    <property type="component" value="Chromosome"/>
</dbReference>
<dbReference type="PANTHER" id="PTHR33602:SF1">
    <property type="entry name" value="REGULATORY PROTEIN RECX FAMILY PROTEIN"/>
    <property type="match status" value="1"/>
</dbReference>